<dbReference type="PANTHER" id="PTHR22642">
    <property type="entry name" value="IMIDAZOLONEPROPIONASE"/>
    <property type="match status" value="1"/>
</dbReference>
<dbReference type="SUPFAM" id="SSF52833">
    <property type="entry name" value="Thioredoxin-like"/>
    <property type="match status" value="1"/>
</dbReference>
<dbReference type="PROSITE" id="PS51352">
    <property type="entry name" value="THIOREDOXIN_2"/>
    <property type="match status" value="1"/>
</dbReference>
<dbReference type="InterPro" id="IPR029052">
    <property type="entry name" value="Metallo-depent_PP-like"/>
</dbReference>
<dbReference type="InterPro" id="IPR036249">
    <property type="entry name" value="Thioredoxin-like_sf"/>
</dbReference>
<dbReference type="SUPFAM" id="SSF51556">
    <property type="entry name" value="Metallo-dependent hydrolases"/>
    <property type="match status" value="1"/>
</dbReference>
<dbReference type="CDD" id="cd00051">
    <property type="entry name" value="EFh"/>
    <property type="match status" value="1"/>
</dbReference>
<sequence length="1079" mass="118976">MTKKQSPIVVGLALILLTTGVMAQKYREGSTSRWQTMIDRFDTDKNGLVSKDEFRGSDSRFDEMDKNRDGQLDGADAKDRAKRSPNNTGGNGGQDGLTQRHGADHSPDVGEIAPDFTLKMLNSKKTVTLSDVYHDKPVILTLGSYTCPPFREAIEGIEQIYQQYKDKFHFCFVYIKEAHATDERPAPVNEMKDINFTQPTTYKERTDIATTCQRQVDLSMPILVDTLDNAVEKLYAGAPNRTYLIGQNGTVLYKGVRGPQGTNSDEIIQAINSLLNPEKLEPPKKQSGLKVPEAVSNRILFNGKILTADKNFSIAQAVAIQGDRIVAVGTDTEIMQLKDADTVITDLEGRTVIPGLIDNHVHYLRSSPYWKYEALFDGVNTRQKAVELLKEKIASSAQGEWVLSIGGWNKRQFIDSQASFTRQELDELAPNNPVFIQQGFSGGVANSAALDLVGRDAAGVTADTGFISSAPDGRFAGVPNVLRLALPSYDEEQWKTQYLAQMNMDYNKGGITTVWNAGAIHYDNQFTEWSKSYVEDNGNWSGVRMFHHIKSEAKNPASAEEMVQSIQDWKALEKGDYFRMQGLGEIPYIHTYDLPTKGWNPKANALEIYQTVMAAAAAKGWTVSEHAMLEEKFDDIFPLLREIDQKQDIAPLRWAFHHCYGMTKAQIGQAAELGMFLALQNSPAMPGGAMGRRFGQDSPPFRTAQESGIMWGLGSDAKIVSPYPAFFTLYFAVTGKNIHGDVILQNETVTREQALIAHTRSNAWYLFMEDLLGSIEPGKYADLVVLDNDYMTIPADQIKDLQSVLTLTGGRAGYDAGILKHTSSTGSEITFFGWSDTHIPADGNIQRIEPTIIAMNQLPGTAFPAGMEGFVKTPSFVFNCGDITVNGAQASMDSYEKLIDQQLKYPSYEIGGNHDQVTDIVSDWIIGKHGAESYSFNNGGIYFIAVSAPFTIGAGHKQPIPQSALDEISARIAAIPDGAPIVVATHLSHQMATNLDEVIGAFGDANVVLWMGGHGHQSSTRVYKGIHCVQLPSPASRDAEFMVIRITPDQLTINTRDYRKNAWATDASRKLDIALSAYK</sequence>
<dbReference type="InterPro" id="IPR011992">
    <property type="entry name" value="EF-hand-dom_pair"/>
</dbReference>
<dbReference type="InterPro" id="IPR032466">
    <property type="entry name" value="Metal_Hydrolase"/>
</dbReference>
<dbReference type="Gene3D" id="3.20.20.140">
    <property type="entry name" value="Metal-dependent hydrolases"/>
    <property type="match status" value="1"/>
</dbReference>
<feature type="domain" description="EF-hand" evidence="2">
    <location>
        <begin position="29"/>
        <end position="64"/>
    </location>
</feature>
<dbReference type="Gene3D" id="3.60.21.10">
    <property type="match status" value="1"/>
</dbReference>
<keyword evidence="5" id="KW-1185">Reference proteome</keyword>
<dbReference type="GO" id="GO:0005509">
    <property type="term" value="F:calcium ion binding"/>
    <property type="evidence" value="ECO:0007669"/>
    <property type="project" value="InterPro"/>
</dbReference>
<dbReference type="Gene3D" id="3.10.310.70">
    <property type="match status" value="1"/>
</dbReference>
<dbReference type="Gene3D" id="3.40.30.10">
    <property type="entry name" value="Glutaredoxin"/>
    <property type="match status" value="1"/>
</dbReference>
<evidence type="ECO:0000259" key="2">
    <source>
        <dbReference type="PROSITE" id="PS50222"/>
    </source>
</evidence>
<dbReference type="PROSITE" id="PS00018">
    <property type="entry name" value="EF_HAND_1"/>
    <property type="match status" value="1"/>
</dbReference>
<evidence type="ECO:0000259" key="3">
    <source>
        <dbReference type="PROSITE" id="PS51352"/>
    </source>
</evidence>
<dbReference type="SUPFAM" id="SSF51338">
    <property type="entry name" value="Composite domain of metallo-dependent hydrolases"/>
    <property type="match status" value="1"/>
</dbReference>
<dbReference type="GO" id="GO:0004800">
    <property type="term" value="F:thyroxine 5'-deiodinase activity"/>
    <property type="evidence" value="ECO:0007669"/>
    <property type="project" value="InterPro"/>
</dbReference>
<evidence type="ECO:0000313" key="5">
    <source>
        <dbReference type="Proteomes" id="UP000346198"/>
    </source>
</evidence>
<dbReference type="AlphaFoldDB" id="A0A6C2UHZ3"/>
<dbReference type="Gene3D" id="1.10.238.10">
    <property type="entry name" value="EF-hand"/>
    <property type="match status" value="1"/>
</dbReference>
<feature type="compositionally biased region" description="Basic and acidic residues" evidence="1">
    <location>
        <begin position="48"/>
        <end position="79"/>
    </location>
</feature>
<dbReference type="SUPFAM" id="SSF56300">
    <property type="entry name" value="Metallo-dependent phosphatases"/>
    <property type="match status" value="1"/>
</dbReference>
<reference evidence="4 5" key="1">
    <citation type="submission" date="2019-04" db="EMBL/GenBank/DDBJ databases">
        <authorList>
            <person name="Van Vliet M D."/>
        </authorList>
    </citation>
    <scope>NUCLEOTIDE SEQUENCE [LARGE SCALE GENOMIC DNA]</scope>
    <source>
        <strain evidence="4 5">F21</strain>
    </source>
</reference>
<dbReference type="InterPro" id="IPR018247">
    <property type="entry name" value="EF_Hand_1_Ca_BS"/>
</dbReference>
<dbReference type="SUPFAM" id="SSF47473">
    <property type="entry name" value="EF-hand"/>
    <property type="match status" value="1"/>
</dbReference>
<dbReference type="InterPro" id="IPR000643">
    <property type="entry name" value="Iodothyronine_deiodinase"/>
</dbReference>
<dbReference type="PANTHER" id="PTHR22642:SF21">
    <property type="entry name" value="PERIPLASMIC PROTEIN"/>
    <property type="match status" value="1"/>
</dbReference>
<dbReference type="Proteomes" id="UP000346198">
    <property type="component" value="Unassembled WGS sequence"/>
</dbReference>
<gene>
    <name evidence="4" type="primary">nfdA</name>
    <name evidence="4" type="ORF">SCARR_01133</name>
</gene>
<dbReference type="PROSITE" id="PS50222">
    <property type="entry name" value="EF_HAND_2"/>
    <property type="match status" value="1"/>
</dbReference>
<dbReference type="Pfam" id="PF07969">
    <property type="entry name" value="Amidohydro_3"/>
    <property type="match status" value="1"/>
</dbReference>
<dbReference type="InterPro" id="IPR013766">
    <property type="entry name" value="Thioredoxin_domain"/>
</dbReference>
<protein>
    <submittedName>
        <fullName evidence="4">N-substituted formamide deformylase</fullName>
    </submittedName>
</protein>
<dbReference type="InterPro" id="IPR013108">
    <property type="entry name" value="Amidohydro_3"/>
</dbReference>
<proteinExistence type="predicted"/>
<evidence type="ECO:0000313" key="4">
    <source>
        <dbReference type="EMBL" id="VGO19077.1"/>
    </source>
</evidence>
<dbReference type="InterPro" id="IPR011059">
    <property type="entry name" value="Metal-dep_hydrolase_composite"/>
</dbReference>
<feature type="domain" description="Thioredoxin" evidence="3">
    <location>
        <begin position="107"/>
        <end position="276"/>
    </location>
</feature>
<organism evidence="4 5">
    <name type="scientific">Pontiella sulfatireligans</name>
    <dbReference type="NCBI Taxonomy" id="2750658"/>
    <lineage>
        <taxon>Bacteria</taxon>
        <taxon>Pseudomonadati</taxon>
        <taxon>Kiritimatiellota</taxon>
        <taxon>Kiritimatiellia</taxon>
        <taxon>Kiritimatiellales</taxon>
        <taxon>Pontiellaceae</taxon>
        <taxon>Pontiella</taxon>
    </lineage>
</organism>
<dbReference type="InterPro" id="IPR002048">
    <property type="entry name" value="EF_hand_dom"/>
</dbReference>
<feature type="region of interest" description="Disordered" evidence="1">
    <location>
        <begin position="48"/>
        <end position="110"/>
    </location>
</feature>
<dbReference type="Gene3D" id="2.30.40.10">
    <property type="entry name" value="Urease, subunit C, domain 1"/>
    <property type="match status" value="1"/>
</dbReference>
<dbReference type="Pfam" id="PF00837">
    <property type="entry name" value="T4_deiodinase"/>
    <property type="match status" value="1"/>
</dbReference>
<dbReference type="EMBL" id="CAAHFH010000001">
    <property type="protein sequence ID" value="VGO19077.1"/>
    <property type="molecule type" value="Genomic_DNA"/>
</dbReference>
<dbReference type="RefSeq" id="WP_136060505.1">
    <property type="nucleotide sequence ID" value="NZ_CAAHFH010000001.1"/>
</dbReference>
<name>A0A6C2UHZ3_9BACT</name>
<dbReference type="GO" id="GO:0016810">
    <property type="term" value="F:hydrolase activity, acting on carbon-nitrogen (but not peptide) bonds"/>
    <property type="evidence" value="ECO:0007669"/>
    <property type="project" value="InterPro"/>
</dbReference>
<evidence type="ECO:0000256" key="1">
    <source>
        <dbReference type="SAM" id="MobiDB-lite"/>
    </source>
</evidence>
<accession>A0A6C2UHZ3</accession>